<dbReference type="SUPFAM" id="SSF54928">
    <property type="entry name" value="RNA-binding domain, RBD"/>
    <property type="match status" value="1"/>
</dbReference>
<dbReference type="PANTHER" id="PTHR36309:SF1">
    <property type="entry name" value="RNA-BINDING (RRM_RBD_RNP MOTIFS) FAMILY PROTEIN"/>
    <property type="match status" value="1"/>
</dbReference>
<accession>A0A4S4ER80</accession>
<dbReference type="InterPro" id="IPR053316">
    <property type="entry name" value="Epigenetic_reg_gene_expr"/>
</dbReference>
<evidence type="ECO:0000259" key="2">
    <source>
        <dbReference type="PROSITE" id="PS50102"/>
    </source>
</evidence>
<keyword evidence="1" id="KW-0694">RNA-binding</keyword>
<proteinExistence type="predicted"/>
<sequence>MSFVAWITLYTSLSPPPAQLWSLSLAFFPSSGPAPPTVDSFRLSTPPLPKGDISTCYFIMDSAEAEYAAFEEKVRRTVYIDNLSPQVTEAVLKTALNQFGNVDKVQFIPNYTQLNSLPHVALVEMENSKQAKQIVSEMGNFPFMMSGMPRPVRARAAEMEMFDDRPRKPGRSINFRWLDPQHPDFKVAKELKEVTRQHEAEALFALEQQLADEEKLAEQQSVTLKACHKKFELIEGVLNDGSADRLARRYNMKALNS</sequence>
<dbReference type="PANTHER" id="PTHR36309">
    <property type="entry name" value="RNA-BINDING (RRM/RBD/RNP MOTIFS) FAMILY PROTEIN"/>
    <property type="match status" value="1"/>
</dbReference>
<dbReference type="EMBL" id="SDRB02002805">
    <property type="protein sequence ID" value="THG18845.1"/>
    <property type="molecule type" value="Genomic_DNA"/>
</dbReference>
<gene>
    <name evidence="3" type="ORF">TEA_017484</name>
</gene>
<dbReference type="AlphaFoldDB" id="A0A4S4ER80"/>
<dbReference type="Pfam" id="PF00076">
    <property type="entry name" value="RRM_1"/>
    <property type="match status" value="1"/>
</dbReference>
<evidence type="ECO:0000313" key="3">
    <source>
        <dbReference type="EMBL" id="THG18845.1"/>
    </source>
</evidence>
<dbReference type="SMART" id="SM00360">
    <property type="entry name" value="RRM"/>
    <property type="match status" value="1"/>
</dbReference>
<keyword evidence="4" id="KW-1185">Reference proteome</keyword>
<dbReference type="Proteomes" id="UP000306102">
    <property type="component" value="Unassembled WGS sequence"/>
</dbReference>
<evidence type="ECO:0000313" key="4">
    <source>
        <dbReference type="Proteomes" id="UP000306102"/>
    </source>
</evidence>
<reference evidence="3 4" key="1">
    <citation type="journal article" date="2018" name="Proc. Natl. Acad. Sci. U.S.A.">
        <title>Draft genome sequence of Camellia sinensis var. sinensis provides insights into the evolution of the tea genome and tea quality.</title>
        <authorList>
            <person name="Wei C."/>
            <person name="Yang H."/>
            <person name="Wang S."/>
            <person name="Zhao J."/>
            <person name="Liu C."/>
            <person name="Gao L."/>
            <person name="Xia E."/>
            <person name="Lu Y."/>
            <person name="Tai Y."/>
            <person name="She G."/>
            <person name="Sun J."/>
            <person name="Cao H."/>
            <person name="Tong W."/>
            <person name="Gao Q."/>
            <person name="Li Y."/>
            <person name="Deng W."/>
            <person name="Jiang X."/>
            <person name="Wang W."/>
            <person name="Chen Q."/>
            <person name="Zhang S."/>
            <person name="Li H."/>
            <person name="Wu J."/>
            <person name="Wang P."/>
            <person name="Li P."/>
            <person name="Shi C."/>
            <person name="Zheng F."/>
            <person name="Jian J."/>
            <person name="Huang B."/>
            <person name="Shan D."/>
            <person name="Shi M."/>
            <person name="Fang C."/>
            <person name="Yue Y."/>
            <person name="Li F."/>
            <person name="Li D."/>
            <person name="Wei S."/>
            <person name="Han B."/>
            <person name="Jiang C."/>
            <person name="Yin Y."/>
            <person name="Xia T."/>
            <person name="Zhang Z."/>
            <person name="Bennetzen J.L."/>
            <person name="Zhao S."/>
            <person name="Wan X."/>
        </authorList>
    </citation>
    <scope>NUCLEOTIDE SEQUENCE [LARGE SCALE GENOMIC DNA]</scope>
    <source>
        <strain evidence="4">cv. Shuchazao</strain>
        <tissue evidence="3">Leaf</tissue>
    </source>
</reference>
<dbReference type="PROSITE" id="PS50102">
    <property type="entry name" value="RRM"/>
    <property type="match status" value="1"/>
</dbReference>
<comment type="caution">
    <text evidence="3">The sequence shown here is derived from an EMBL/GenBank/DDBJ whole genome shotgun (WGS) entry which is preliminary data.</text>
</comment>
<organism evidence="3 4">
    <name type="scientific">Camellia sinensis var. sinensis</name>
    <name type="common">China tea</name>
    <dbReference type="NCBI Taxonomy" id="542762"/>
    <lineage>
        <taxon>Eukaryota</taxon>
        <taxon>Viridiplantae</taxon>
        <taxon>Streptophyta</taxon>
        <taxon>Embryophyta</taxon>
        <taxon>Tracheophyta</taxon>
        <taxon>Spermatophyta</taxon>
        <taxon>Magnoliopsida</taxon>
        <taxon>eudicotyledons</taxon>
        <taxon>Gunneridae</taxon>
        <taxon>Pentapetalae</taxon>
        <taxon>asterids</taxon>
        <taxon>Ericales</taxon>
        <taxon>Theaceae</taxon>
        <taxon>Camellia</taxon>
    </lineage>
</organism>
<dbReference type="Gene3D" id="3.30.70.330">
    <property type="match status" value="1"/>
</dbReference>
<feature type="domain" description="RRM" evidence="2">
    <location>
        <begin position="76"/>
        <end position="159"/>
    </location>
</feature>
<dbReference type="CDD" id="cd00590">
    <property type="entry name" value="RRM_SF"/>
    <property type="match status" value="1"/>
</dbReference>
<dbReference type="InterPro" id="IPR035979">
    <property type="entry name" value="RBD_domain_sf"/>
</dbReference>
<dbReference type="InterPro" id="IPR000504">
    <property type="entry name" value="RRM_dom"/>
</dbReference>
<evidence type="ECO:0000256" key="1">
    <source>
        <dbReference type="PROSITE-ProRule" id="PRU00176"/>
    </source>
</evidence>
<dbReference type="GO" id="GO:0003723">
    <property type="term" value="F:RNA binding"/>
    <property type="evidence" value="ECO:0007669"/>
    <property type="project" value="UniProtKB-UniRule"/>
</dbReference>
<name>A0A4S4ER80_CAMSN</name>
<dbReference type="InterPro" id="IPR012677">
    <property type="entry name" value="Nucleotide-bd_a/b_plait_sf"/>
</dbReference>
<protein>
    <recommendedName>
        <fullName evidence="2">RRM domain-containing protein</fullName>
    </recommendedName>
</protein>